<sequence>MVSLDLSVESPIITIRASLLNLRPHLFYPRILHGLGSLFGQPLRIDNATYVGSHPSVAQILFELDITKYYPDVVWIGLDNLGYVQSIVMEDLPSFCDHCKALGHDNKECGILNLGSSTVNIVSSDGNVNDVLETMDNVVIHNLTLVSPVNALVANASDCIETFYDMVKIPGDLYIGNKVGIIEEETAPLNIVLHLPIVHVDCEDVNDSLGPNNFRVNLKASPISSPYVGGSAFAQPGVNSMPFGMETGEDDGSPMPSSDADSLPFNGNSFIDVPISIISNDVLKAKLSLNMEDTCMDTIDWLVGSDFAPCGGVGNDLGEPVDEFHAMYSLNVDSIVEKIFSRKGGKRGRRKSKLK</sequence>
<organism evidence="1 2">
    <name type="scientific">Dendrobium thyrsiflorum</name>
    <name type="common">Pinecone-like raceme dendrobium</name>
    <name type="synonym">Orchid</name>
    <dbReference type="NCBI Taxonomy" id="117978"/>
    <lineage>
        <taxon>Eukaryota</taxon>
        <taxon>Viridiplantae</taxon>
        <taxon>Streptophyta</taxon>
        <taxon>Embryophyta</taxon>
        <taxon>Tracheophyta</taxon>
        <taxon>Spermatophyta</taxon>
        <taxon>Magnoliopsida</taxon>
        <taxon>Liliopsida</taxon>
        <taxon>Asparagales</taxon>
        <taxon>Orchidaceae</taxon>
        <taxon>Epidendroideae</taxon>
        <taxon>Malaxideae</taxon>
        <taxon>Dendrobiinae</taxon>
        <taxon>Dendrobium</taxon>
    </lineage>
</organism>
<protein>
    <submittedName>
        <fullName evidence="1">Uncharacterized protein</fullName>
    </submittedName>
</protein>
<dbReference type="EMBL" id="JANQDX010000018">
    <property type="protein sequence ID" value="KAL0906099.1"/>
    <property type="molecule type" value="Genomic_DNA"/>
</dbReference>
<evidence type="ECO:0000313" key="1">
    <source>
        <dbReference type="EMBL" id="KAL0906099.1"/>
    </source>
</evidence>
<name>A0ABD0U2K9_DENTH</name>
<dbReference type="PANTHER" id="PTHR31286">
    <property type="entry name" value="GLYCINE-RICH CELL WALL STRUCTURAL PROTEIN 1.8-LIKE"/>
    <property type="match status" value="1"/>
</dbReference>
<dbReference type="InterPro" id="IPR040256">
    <property type="entry name" value="At4g02000-like"/>
</dbReference>
<dbReference type="PANTHER" id="PTHR31286:SF180">
    <property type="entry name" value="OS10G0362600 PROTEIN"/>
    <property type="match status" value="1"/>
</dbReference>
<reference evidence="1 2" key="1">
    <citation type="journal article" date="2024" name="Plant Biotechnol. J.">
        <title>Dendrobium thyrsiflorum genome and its molecular insights into genes involved in important horticultural traits.</title>
        <authorList>
            <person name="Chen B."/>
            <person name="Wang J.Y."/>
            <person name="Zheng P.J."/>
            <person name="Li K.L."/>
            <person name="Liang Y.M."/>
            <person name="Chen X.F."/>
            <person name="Zhang C."/>
            <person name="Zhao X."/>
            <person name="He X."/>
            <person name="Zhang G.Q."/>
            <person name="Liu Z.J."/>
            <person name="Xu Q."/>
        </authorList>
    </citation>
    <scope>NUCLEOTIDE SEQUENCE [LARGE SCALE GENOMIC DNA]</scope>
    <source>
        <strain evidence="1">GZMU011</strain>
    </source>
</reference>
<evidence type="ECO:0000313" key="2">
    <source>
        <dbReference type="Proteomes" id="UP001552299"/>
    </source>
</evidence>
<dbReference type="AlphaFoldDB" id="A0ABD0U2K9"/>
<accession>A0ABD0U2K9</accession>
<gene>
    <name evidence="1" type="ORF">M5K25_024563</name>
</gene>
<dbReference type="Proteomes" id="UP001552299">
    <property type="component" value="Unassembled WGS sequence"/>
</dbReference>
<comment type="caution">
    <text evidence="1">The sequence shown here is derived from an EMBL/GenBank/DDBJ whole genome shotgun (WGS) entry which is preliminary data.</text>
</comment>
<keyword evidence="2" id="KW-1185">Reference proteome</keyword>
<proteinExistence type="predicted"/>